<dbReference type="Gene3D" id="3.40.640.10">
    <property type="entry name" value="Type I PLP-dependent aspartate aminotransferase-like (Major domain)"/>
    <property type="match status" value="1"/>
</dbReference>
<dbReference type="Pfam" id="PF00155">
    <property type="entry name" value="Aminotran_1_2"/>
    <property type="match status" value="1"/>
</dbReference>
<dbReference type="CDD" id="cd00609">
    <property type="entry name" value="AAT_like"/>
    <property type="match status" value="1"/>
</dbReference>
<dbReference type="Gene3D" id="3.90.1150.10">
    <property type="entry name" value="Aspartate Aminotransferase, domain 1"/>
    <property type="match status" value="1"/>
</dbReference>
<evidence type="ECO:0000256" key="3">
    <source>
        <dbReference type="ARBA" id="ARBA00022679"/>
    </source>
</evidence>
<dbReference type="Proteomes" id="UP000218022">
    <property type="component" value="Unassembled WGS sequence"/>
</dbReference>
<comment type="cofactor">
    <cofactor evidence="1">
        <name>pyridoxal 5'-phosphate</name>
        <dbReference type="ChEBI" id="CHEBI:597326"/>
    </cofactor>
</comment>
<gene>
    <name evidence="6" type="ORF">BWP39_27950</name>
</gene>
<keyword evidence="2 6" id="KW-0032">Aminotransferase</keyword>
<dbReference type="OrthoDB" id="9803354at2"/>
<keyword evidence="3 6" id="KW-0808">Transferase</keyword>
<dbReference type="InterPro" id="IPR051326">
    <property type="entry name" value="Kynurenine-oxoglutarate_AT"/>
</dbReference>
<evidence type="ECO:0000313" key="7">
    <source>
        <dbReference type="Proteomes" id="UP000218022"/>
    </source>
</evidence>
<dbReference type="InterPro" id="IPR015424">
    <property type="entry name" value="PyrdxlP-dep_Trfase"/>
</dbReference>
<dbReference type="EMBL" id="MTZV01000006">
    <property type="protein sequence ID" value="PCE23517.1"/>
    <property type="molecule type" value="Genomic_DNA"/>
</dbReference>
<proteinExistence type="predicted"/>
<dbReference type="GO" id="GO:0005737">
    <property type="term" value="C:cytoplasm"/>
    <property type="evidence" value="ECO:0007669"/>
    <property type="project" value="TreeGrafter"/>
</dbReference>
<sequence>MTVSRLRNIPGIGVDKMGDAADASNNRNILRLENLDTDLRPPADAIRRTHEAVEDDDANSYLPFIGQRALREAVVARIAGTAGVDYDAGRECVISAGGMSGVLNVLLSILEPGDEVVLTDPTYAGLINRVRLAGGEPRFARLIPGADGWRLDLDSLAAAVGPRTRALLVMSPSMPGGFVANRTEWDAIAQHCRRTNAWLIYDAAMERIVFDGRAIIHPASLPEMRERTITVGSVSKEYRMIGWRVGWIVGPETIMGDVRLTSLANVVCQVGIGMPGATAALTSADDGVAQAVAEWQTRRDFLLRELHDLPLVRPDGGWSLLIDTEQLGFTSPEASRRLFEFGEVAATPMTGWGPDAGRYLRFVFANEPVSRLADIRNRVRAAWGV</sequence>
<dbReference type="InterPro" id="IPR015421">
    <property type="entry name" value="PyrdxlP-dep_Trfase_major"/>
</dbReference>
<feature type="domain" description="Aminotransferase class I/classII large" evidence="5">
    <location>
        <begin position="39"/>
        <end position="366"/>
    </location>
</feature>
<accession>A0A2A4ES51</accession>
<evidence type="ECO:0000256" key="2">
    <source>
        <dbReference type="ARBA" id="ARBA00022576"/>
    </source>
</evidence>
<evidence type="ECO:0000259" key="5">
    <source>
        <dbReference type="Pfam" id="PF00155"/>
    </source>
</evidence>
<dbReference type="SUPFAM" id="SSF53383">
    <property type="entry name" value="PLP-dependent transferases"/>
    <property type="match status" value="1"/>
</dbReference>
<dbReference type="InterPro" id="IPR015422">
    <property type="entry name" value="PyrdxlP-dep_Trfase_small"/>
</dbReference>
<protein>
    <submittedName>
        <fullName evidence="6">Aspartate aminotransferase</fullName>
    </submittedName>
</protein>
<dbReference type="InterPro" id="IPR004839">
    <property type="entry name" value="Aminotransferase_I/II_large"/>
</dbReference>
<keyword evidence="4" id="KW-0663">Pyridoxal phosphate</keyword>
<dbReference type="PANTHER" id="PTHR43807:SF20">
    <property type="entry name" value="FI04487P"/>
    <property type="match status" value="1"/>
</dbReference>
<evidence type="ECO:0000256" key="4">
    <source>
        <dbReference type="ARBA" id="ARBA00022898"/>
    </source>
</evidence>
<evidence type="ECO:0000256" key="1">
    <source>
        <dbReference type="ARBA" id="ARBA00001933"/>
    </source>
</evidence>
<dbReference type="PANTHER" id="PTHR43807">
    <property type="entry name" value="FI04487P"/>
    <property type="match status" value="1"/>
</dbReference>
<dbReference type="GO" id="GO:0030170">
    <property type="term" value="F:pyridoxal phosphate binding"/>
    <property type="evidence" value="ECO:0007669"/>
    <property type="project" value="InterPro"/>
</dbReference>
<reference evidence="6 7" key="1">
    <citation type="submission" date="2017-01" db="EMBL/GenBank/DDBJ databases">
        <title>Whole-Genome Shotgun Sequencing of Two beta-Proteobacterial Species in Search of the Bulgecin Biosynthetic Cluster.</title>
        <authorList>
            <person name="Horsman M.E."/>
            <person name="Marous D.R."/>
            <person name="Li R."/>
            <person name="Oliver R.A."/>
            <person name="Byun B."/>
            <person name="Emrich S.J."/>
            <person name="Boggess B."/>
            <person name="Townsend C.A."/>
            <person name="Mobashery S."/>
        </authorList>
    </citation>
    <scope>NUCLEOTIDE SEQUENCE [LARGE SCALE GENOMIC DNA]</scope>
    <source>
        <strain evidence="6 7">ATCC 31363</strain>
    </source>
</reference>
<evidence type="ECO:0000313" key="6">
    <source>
        <dbReference type="EMBL" id="PCE23517.1"/>
    </source>
</evidence>
<dbReference type="RefSeq" id="WP_096725449.1">
    <property type="nucleotide sequence ID" value="NZ_MTZV01000006.1"/>
</dbReference>
<comment type="caution">
    <text evidence="6">The sequence shown here is derived from an EMBL/GenBank/DDBJ whole genome shotgun (WGS) entry which is preliminary data.</text>
</comment>
<dbReference type="GO" id="GO:0016212">
    <property type="term" value="F:kynurenine-oxoglutarate transaminase activity"/>
    <property type="evidence" value="ECO:0007669"/>
    <property type="project" value="TreeGrafter"/>
</dbReference>
<name>A0A2A4ES51_9BURK</name>
<dbReference type="AlphaFoldDB" id="A0A2A4ES51"/>
<organism evidence="6 7">
    <name type="scientific">Paraburkholderia acidicola</name>
    <dbReference type="NCBI Taxonomy" id="1912599"/>
    <lineage>
        <taxon>Bacteria</taxon>
        <taxon>Pseudomonadati</taxon>
        <taxon>Pseudomonadota</taxon>
        <taxon>Betaproteobacteria</taxon>
        <taxon>Burkholderiales</taxon>
        <taxon>Burkholderiaceae</taxon>
        <taxon>Paraburkholderia</taxon>
    </lineage>
</organism>